<reference evidence="1" key="1">
    <citation type="submission" date="2013-12" db="EMBL/GenBank/DDBJ databases">
        <title>The Genome Sequence of Aphanomyces invadans NJM9701.</title>
        <authorList>
            <consortium name="The Broad Institute Genomics Platform"/>
            <person name="Russ C."/>
            <person name="Tyler B."/>
            <person name="van West P."/>
            <person name="Dieguez-Uribeondo J."/>
            <person name="Young S.K."/>
            <person name="Zeng Q."/>
            <person name="Gargeya S."/>
            <person name="Fitzgerald M."/>
            <person name="Abouelleil A."/>
            <person name="Alvarado L."/>
            <person name="Chapman S.B."/>
            <person name="Gainer-Dewar J."/>
            <person name="Goldberg J."/>
            <person name="Griggs A."/>
            <person name="Gujja S."/>
            <person name="Hansen M."/>
            <person name="Howarth C."/>
            <person name="Imamovic A."/>
            <person name="Ireland A."/>
            <person name="Larimer J."/>
            <person name="McCowan C."/>
            <person name="Murphy C."/>
            <person name="Pearson M."/>
            <person name="Poon T.W."/>
            <person name="Priest M."/>
            <person name="Roberts A."/>
            <person name="Saif S."/>
            <person name="Shea T."/>
            <person name="Sykes S."/>
            <person name="Wortman J."/>
            <person name="Nusbaum C."/>
            <person name="Birren B."/>
        </authorList>
    </citation>
    <scope>NUCLEOTIDE SEQUENCE [LARGE SCALE GENOMIC DNA]</scope>
    <source>
        <strain evidence="1">NJM9701</strain>
    </source>
</reference>
<gene>
    <name evidence="1" type="ORF">H310_00428</name>
</gene>
<organism evidence="1">
    <name type="scientific">Aphanomyces invadans</name>
    <dbReference type="NCBI Taxonomy" id="157072"/>
    <lineage>
        <taxon>Eukaryota</taxon>
        <taxon>Sar</taxon>
        <taxon>Stramenopiles</taxon>
        <taxon>Oomycota</taxon>
        <taxon>Saprolegniomycetes</taxon>
        <taxon>Saprolegniales</taxon>
        <taxon>Verrucalvaceae</taxon>
        <taxon>Aphanomyces</taxon>
    </lineage>
</organism>
<name>A0A024UVQ0_9STRA</name>
<dbReference type="EMBL" id="KI913952">
    <property type="protein sequence ID" value="ETW10030.1"/>
    <property type="molecule type" value="Genomic_DNA"/>
</dbReference>
<accession>A0A024UVQ0</accession>
<dbReference type="VEuPathDB" id="FungiDB:H310_00428"/>
<dbReference type="RefSeq" id="XP_008861441.1">
    <property type="nucleotide sequence ID" value="XM_008863219.1"/>
</dbReference>
<dbReference type="GeneID" id="20077478"/>
<sequence length="141" mass="15744">MRYLMLFLMSMPPRKTQQNPVVDRRPGRVAQLASQKPVSVGSRVPNMIPWCFVPARYRSALLAPIKCGERGACRWLDRRCTVSAMSGLVQTMRSSWSATSGVATGWHVVILKSSSTFSVYTSCVMCSGPWRFRSPSLTIRA</sequence>
<evidence type="ECO:0000313" key="1">
    <source>
        <dbReference type="EMBL" id="ETW10030.1"/>
    </source>
</evidence>
<proteinExistence type="predicted"/>
<protein>
    <submittedName>
        <fullName evidence="1">Uncharacterized protein</fullName>
    </submittedName>
</protein>
<dbReference type="AlphaFoldDB" id="A0A024UVQ0"/>